<dbReference type="InterPro" id="IPR050511">
    <property type="entry name" value="AMPK_gamma/SDS23_families"/>
</dbReference>
<keyword evidence="2 3" id="KW-0129">CBS domain</keyword>
<dbReference type="GO" id="GO:0005737">
    <property type="term" value="C:cytoplasm"/>
    <property type="evidence" value="ECO:0007669"/>
    <property type="project" value="TreeGrafter"/>
</dbReference>
<proteinExistence type="predicted"/>
<keyword evidence="1" id="KW-0677">Repeat</keyword>
<evidence type="ECO:0000256" key="2">
    <source>
        <dbReference type="ARBA" id="ARBA00023122"/>
    </source>
</evidence>
<name>A0AAD3S7B4_NEPGR</name>
<feature type="domain" description="CBS" evidence="5">
    <location>
        <begin position="354"/>
        <end position="410"/>
    </location>
</feature>
<dbReference type="GO" id="GO:0005634">
    <property type="term" value="C:nucleus"/>
    <property type="evidence" value="ECO:0007669"/>
    <property type="project" value="TreeGrafter"/>
</dbReference>
<sequence length="418" mass="45483">MAISLLSHVVSDLCLGKPALKSLSISSTVGDALLALKTSEDDSISVWNCDHHHSSSSISPFSKKNDDFECRCVGKICMADIICYLCKDENLSSPSSVLQSPVSVILPKNSELVKHVEPSSSLIKAIDLILQGAHNLVVPIQSTTTAYSRKKQPKAAAGGPTFHCDGRQYCWITQDDVMRFILSRIGLFSPLAALSLEFLGIIRTDILAIDCHAPASMALEAISRSLGDQTSVAVVDDDGCLVSEISPFTLSCCDETLAAAIVTLSCADLIAYIDWGGPPDDLVRVVKSRLRERKLEGILAMLDNEYLTNISSPESFPSSSSDDELSTEMTSPPALLSRSRRYNRSGSYSARMSMSADAIICHPWSSLVAIMIQAIAHRVNYVWVVEDDGGLAGIVVFRDMLKVFREHLQSMADEWGDY</sequence>
<protein>
    <recommendedName>
        <fullName evidence="5">CBS domain-containing protein</fullName>
    </recommendedName>
</protein>
<dbReference type="Pfam" id="PF00571">
    <property type="entry name" value="CBS"/>
    <property type="match status" value="1"/>
</dbReference>
<dbReference type="SUPFAM" id="SSF54631">
    <property type="entry name" value="CBS-domain pair"/>
    <property type="match status" value="1"/>
</dbReference>
<organism evidence="6 7">
    <name type="scientific">Nepenthes gracilis</name>
    <name type="common">Slender pitcher plant</name>
    <dbReference type="NCBI Taxonomy" id="150966"/>
    <lineage>
        <taxon>Eukaryota</taxon>
        <taxon>Viridiplantae</taxon>
        <taxon>Streptophyta</taxon>
        <taxon>Embryophyta</taxon>
        <taxon>Tracheophyta</taxon>
        <taxon>Spermatophyta</taxon>
        <taxon>Magnoliopsida</taxon>
        <taxon>eudicotyledons</taxon>
        <taxon>Gunneridae</taxon>
        <taxon>Pentapetalae</taxon>
        <taxon>Caryophyllales</taxon>
        <taxon>Nepenthaceae</taxon>
        <taxon>Nepenthes</taxon>
    </lineage>
</organism>
<evidence type="ECO:0000313" key="7">
    <source>
        <dbReference type="Proteomes" id="UP001279734"/>
    </source>
</evidence>
<dbReference type="PANTHER" id="PTHR13780">
    <property type="entry name" value="AMP-ACTIVATED PROTEIN KINASE, GAMMA REGULATORY SUBUNIT"/>
    <property type="match status" value="1"/>
</dbReference>
<dbReference type="InterPro" id="IPR046342">
    <property type="entry name" value="CBS_dom_sf"/>
</dbReference>
<evidence type="ECO:0000259" key="5">
    <source>
        <dbReference type="PROSITE" id="PS51371"/>
    </source>
</evidence>
<evidence type="ECO:0000256" key="3">
    <source>
        <dbReference type="PROSITE-ProRule" id="PRU00703"/>
    </source>
</evidence>
<dbReference type="PROSITE" id="PS51371">
    <property type="entry name" value="CBS"/>
    <property type="match status" value="1"/>
</dbReference>
<dbReference type="Proteomes" id="UP001279734">
    <property type="component" value="Unassembled WGS sequence"/>
</dbReference>
<feature type="region of interest" description="Disordered" evidence="4">
    <location>
        <begin position="312"/>
        <end position="333"/>
    </location>
</feature>
<dbReference type="AlphaFoldDB" id="A0AAD3S7B4"/>
<dbReference type="InterPro" id="IPR000644">
    <property type="entry name" value="CBS_dom"/>
</dbReference>
<evidence type="ECO:0000256" key="1">
    <source>
        <dbReference type="ARBA" id="ARBA00022737"/>
    </source>
</evidence>
<accession>A0AAD3S7B4</accession>
<dbReference type="PANTHER" id="PTHR13780:SF128">
    <property type="entry name" value="CBS DOMAIN-CONTAINING PROTEIN"/>
    <property type="match status" value="1"/>
</dbReference>
<gene>
    <name evidence="6" type="ORF">Nepgr_007491</name>
</gene>
<keyword evidence="7" id="KW-1185">Reference proteome</keyword>
<evidence type="ECO:0000313" key="6">
    <source>
        <dbReference type="EMBL" id="GMH05651.1"/>
    </source>
</evidence>
<dbReference type="Gene3D" id="3.10.580.10">
    <property type="entry name" value="CBS-domain"/>
    <property type="match status" value="1"/>
</dbReference>
<dbReference type="EMBL" id="BSYO01000006">
    <property type="protein sequence ID" value="GMH05651.1"/>
    <property type="molecule type" value="Genomic_DNA"/>
</dbReference>
<evidence type="ECO:0000256" key="4">
    <source>
        <dbReference type="SAM" id="MobiDB-lite"/>
    </source>
</evidence>
<reference evidence="6" key="1">
    <citation type="submission" date="2023-05" db="EMBL/GenBank/DDBJ databases">
        <title>Nepenthes gracilis genome sequencing.</title>
        <authorList>
            <person name="Fukushima K."/>
        </authorList>
    </citation>
    <scope>NUCLEOTIDE SEQUENCE</scope>
    <source>
        <strain evidence="6">SING2019-196</strain>
    </source>
</reference>
<comment type="caution">
    <text evidence="6">The sequence shown here is derived from an EMBL/GenBank/DDBJ whole genome shotgun (WGS) entry which is preliminary data.</text>
</comment>